<dbReference type="InterPro" id="IPR045584">
    <property type="entry name" value="Pilin-like"/>
</dbReference>
<evidence type="ECO:0008006" key="3">
    <source>
        <dbReference type="Google" id="ProtNLM"/>
    </source>
</evidence>
<dbReference type="SUPFAM" id="SSF54523">
    <property type="entry name" value="Pili subunits"/>
    <property type="match status" value="1"/>
</dbReference>
<dbReference type="NCBIfam" id="TIGR02532">
    <property type="entry name" value="IV_pilin_GFxxxE"/>
    <property type="match status" value="1"/>
</dbReference>
<proteinExistence type="predicted"/>
<keyword evidence="1" id="KW-0472">Membrane</keyword>
<gene>
    <name evidence="2" type="ORF">METZ01_LOCUS209074</name>
</gene>
<dbReference type="EMBL" id="UINC01047222">
    <property type="protein sequence ID" value="SVB56220.1"/>
    <property type="molecule type" value="Genomic_DNA"/>
</dbReference>
<dbReference type="AlphaFoldDB" id="A0A382EZT7"/>
<dbReference type="Gene3D" id="3.30.700.10">
    <property type="entry name" value="Glycoprotein, Type 4 Pilin"/>
    <property type="match status" value="1"/>
</dbReference>
<dbReference type="Pfam" id="PF07963">
    <property type="entry name" value="N_methyl"/>
    <property type="match status" value="1"/>
</dbReference>
<sequence length="264" mass="30049">MKRERITSENRGFTLIELLVVIAIIAILAGLLLPALAKAKAKGQAARCMSNMRNWSMATAMYLDDYDDLLPLFGDSSTDYWKSFWHAKLAPYVARKSEEGKLFTEREVYNYELRKCPGGSTGLVPFSRSKKSSSAWNCWIGANFGAYGDPLSGPFYYGNRTPPLNVSRIRNPSAAMMFMDTITHYVYSPVDQAYRFTVDFNKDGNVDTMPQYPETPFNYGRPTVHSNGSNNTLLDGHVERISFQALWAIDKRKQVIHPFWYMED</sequence>
<dbReference type="InterPro" id="IPR012902">
    <property type="entry name" value="N_methyl_site"/>
</dbReference>
<accession>A0A382EZT7</accession>
<dbReference type="PROSITE" id="PS00409">
    <property type="entry name" value="PROKAR_NTER_METHYL"/>
    <property type="match status" value="1"/>
</dbReference>
<evidence type="ECO:0000256" key="1">
    <source>
        <dbReference type="SAM" id="Phobius"/>
    </source>
</evidence>
<protein>
    <recommendedName>
        <fullName evidence="3">Type II secretion system protein GspG C-terminal domain-containing protein</fullName>
    </recommendedName>
</protein>
<evidence type="ECO:0000313" key="2">
    <source>
        <dbReference type="EMBL" id="SVB56220.1"/>
    </source>
</evidence>
<feature type="transmembrane region" description="Helical" evidence="1">
    <location>
        <begin position="12"/>
        <end position="37"/>
    </location>
</feature>
<dbReference type="PANTHER" id="PTHR30093">
    <property type="entry name" value="GENERAL SECRETION PATHWAY PROTEIN G"/>
    <property type="match status" value="1"/>
</dbReference>
<organism evidence="2">
    <name type="scientific">marine metagenome</name>
    <dbReference type="NCBI Taxonomy" id="408172"/>
    <lineage>
        <taxon>unclassified sequences</taxon>
        <taxon>metagenomes</taxon>
        <taxon>ecological metagenomes</taxon>
    </lineage>
</organism>
<name>A0A382EZT7_9ZZZZ</name>
<keyword evidence="1" id="KW-1133">Transmembrane helix</keyword>
<keyword evidence="1" id="KW-0812">Transmembrane</keyword>
<reference evidence="2" key="1">
    <citation type="submission" date="2018-05" db="EMBL/GenBank/DDBJ databases">
        <authorList>
            <person name="Lanie J.A."/>
            <person name="Ng W.-L."/>
            <person name="Kazmierczak K.M."/>
            <person name="Andrzejewski T.M."/>
            <person name="Davidsen T.M."/>
            <person name="Wayne K.J."/>
            <person name="Tettelin H."/>
            <person name="Glass J.I."/>
            <person name="Rusch D."/>
            <person name="Podicherti R."/>
            <person name="Tsui H.-C.T."/>
            <person name="Winkler M.E."/>
        </authorList>
    </citation>
    <scope>NUCLEOTIDE SEQUENCE</scope>
</reference>